<dbReference type="InterPro" id="IPR001296">
    <property type="entry name" value="Glyco_trans_1"/>
</dbReference>
<evidence type="ECO:0000313" key="3">
    <source>
        <dbReference type="EMBL" id="SFO48823.1"/>
    </source>
</evidence>
<dbReference type="CDD" id="cd03801">
    <property type="entry name" value="GT4_PimA-like"/>
    <property type="match status" value="1"/>
</dbReference>
<organism evidence="3 4">
    <name type="scientific">Algoriphagus ornithinivorans</name>
    <dbReference type="NCBI Taxonomy" id="226506"/>
    <lineage>
        <taxon>Bacteria</taxon>
        <taxon>Pseudomonadati</taxon>
        <taxon>Bacteroidota</taxon>
        <taxon>Cytophagia</taxon>
        <taxon>Cytophagales</taxon>
        <taxon>Cyclobacteriaceae</taxon>
        <taxon>Algoriphagus</taxon>
    </lineage>
</organism>
<keyword evidence="3" id="KW-0808">Transferase</keyword>
<proteinExistence type="predicted"/>
<dbReference type="RefSeq" id="WP_091654513.1">
    <property type="nucleotide sequence ID" value="NZ_FOVW01000007.1"/>
</dbReference>
<evidence type="ECO:0000313" key="4">
    <source>
        <dbReference type="Proteomes" id="UP000199564"/>
    </source>
</evidence>
<keyword evidence="4" id="KW-1185">Reference proteome</keyword>
<dbReference type="InterPro" id="IPR028098">
    <property type="entry name" value="Glyco_trans_4-like_N"/>
</dbReference>
<dbReference type="SUPFAM" id="SSF53756">
    <property type="entry name" value="UDP-Glycosyltransferase/glycogen phosphorylase"/>
    <property type="match status" value="1"/>
</dbReference>
<reference evidence="4" key="1">
    <citation type="submission" date="2016-10" db="EMBL/GenBank/DDBJ databases">
        <authorList>
            <person name="Varghese N."/>
            <person name="Submissions S."/>
        </authorList>
    </citation>
    <scope>NUCLEOTIDE SEQUENCE [LARGE SCALE GENOMIC DNA]</scope>
    <source>
        <strain evidence="4">DSM 15282</strain>
    </source>
</reference>
<gene>
    <name evidence="3" type="ORF">SAMN04488519_107106</name>
</gene>
<feature type="domain" description="Glycosyl transferase family 1" evidence="1">
    <location>
        <begin position="195"/>
        <end position="355"/>
    </location>
</feature>
<dbReference type="Gene3D" id="3.40.50.2000">
    <property type="entry name" value="Glycogen Phosphorylase B"/>
    <property type="match status" value="2"/>
</dbReference>
<protein>
    <submittedName>
        <fullName evidence="3">Glycosyltransferase involved in cell wall bisynthesis</fullName>
    </submittedName>
</protein>
<dbReference type="GO" id="GO:0016757">
    <property type="term" value="F:glycosyltransferase activity"/>
    <property type="evidence" value="ECO:0007669"/>
    <property type="project" value="InterPro"/>
</dbReference>
<dbReference type="Proteomes" id="UP000199564">
    <property type="component" value="Unassembled WGS sequence"/>
</dbReference>
<sequence>MHLVFLTNEYPLEGVIHGGVGTFLKLLCPELARRGHKVTVLGLSSISEKQVVNSEGVNVITIPASSQLKPKAIFNFRRLNKELDKIHLNHKIDVVEGPEMSFSFIKKIPGVKYLIRMNGGHHFFSEAEKRKVNLWKAFMEKRSFSNADAICGVSRYVMDHTKKYIDFSSKEGPVIFNPANLENFFKADESKVVPGRLFFAGTICEKKGIRQLIQAFHIVHEKFPHTELFMAGRDWFYPDGTSYTEKIKEIVSKDLFKSVHFLGPLPNSSIPQWIESSEICVYPSHMEAMPLAWIEVMSMGKPFVATKIGPAFELVDDGLSGLLADPLDANELAEKILQILENQELKESLGRNAREKVLREFTLEAIADQSVEYYQQLIS</sequence>
<feature type="domain" description="Glycosyltransferase subfamily 4-like N-terminal" evidence="2">
    <location>
        <begin position="18"/>
        <end position="182"/>
    </location>
</feature>
<evidence type="ECO:0000259" key="1">
    <source>
        <dbReference type="Pfam" id="PF00534"/>
    </source>
</evidence>
<evidence type="ECO:0000259" key="2">
    <source>
        <dbReference type="Pfam" id="PF13439"/>
    </source>
</evidence>
<dbReference type="Pfam" id="PF13439">
    <property type="entry name" value="Glyco_transf_4"/>
    <property type="match status" value="1"/>
</dbReference>
<dbReference type="PANTHER" id="PTHR12526:SF630">
    <property type="entry name" value="GLYCOSYLTRANSFERASE"/>
    <property type="match status" value="1"/>
</dbReference>
<dbReference type="Pfam" id="PF00534">
    <property type="entry name" value="Glycos_transf_1"/>
    <property type="match status" value="1"/>
</dbReference>
<name>A0A1I5HKQ6_9BACT</name>
<accession>A0A1I5HKQ6</accession>
<dbReference type="EMBL" id="FOVW01000007">
    <property type="protein sequence ID" value="SFO48823.1"/>
    <property type="molecule type" value="Genomic_DNA"/>
</dbReference>
<dbReference type="STRING" id="226506.SAMN04488519_107106"/>
<dbReference type="AlphaFoldDB" id="A0A1I5HKQ6"/>
<dbReference type="PANTHER" id="PTHR12526">
    <property type="entry name" value="GLYCOSYLTRANSFERASE"/>
    <property type="match status" value="1"/>
</dbReference>